<accession>A0A9Q1KT23</accession>
<feature type="compositionally biased region" description="Polar residues" evidence="1">
    <location>
        <begin position="120"/>
        <end position="134"/>
    </location>
</feature>
<dbReference type="Proteomes" id="UP001153076">
    <property type="component" value="Unassembled WGS sequence"/>
</dbReference>
<evidence type="ECO:0000313" key="2">
    <source>
        <dbReference type="EMBL" id="KAJ8448374.1"/>
    </source>
</evidence>
<protein>
    <submittedName>
        <fullName evidence="2">Uncharacterized protein</fullName>
    </submittedName>
</protein>
<dbReference type="EMBL" id="JAKOGI010000030">
    <property type="protein sequence ID" value="KAJ8448374.1"/>
    <property type="molecule type" value="Genomic_DNA"/>
</dbReference>
<dbReference type="AlphaFoldDB" id="A0A9Q1KT23"/>
<reference evidence="2" key="1">
    <citation type="submission" date="2022-04" db="EMBL/GenBank/DDBJ databases">
        <title>Carnegiea gigantea Genome sequencing and assembly v2.</title>
        <authorList>
            <person name="Copetti D."/>
            <person name="Sanderson M.J."/>
            <person name="Burquez A."/>
            <person name="Wojciechowski M.F."/>
        </authorList>
    </citation>
    <scope>NUCLEOTIDE SEQUENCE</scope>
    <source>
        <strain evidence="2">SGP5-SGP5p</strain>
        <tissue evidence="2">Aerial part</tissue>
    </source>
</reference>
<feature type="region of interest" description="Disordered" evidence="1">
    <location>
        <begin position="1"/>
        <end position="62"/>
    </location>
</feature>
<dbReference type="OrthoDB" id="761625at2759"/>
<keyword evidence="3" id="KW-1185">Reference proteome</keyword>
<organism evidence="2 3">
    <name type="scientific">Carnegiea gigantea</name>
    <dbReference type="NCBI Taxonomy" id="171969"/>
    <lineage>
        <taxon>Eukaryota</taxon>
        <taxon>Viridiplantae</taxon>
        <taxon>Streptophyta</taxon>
        <taxon>Embryophyta</taxon>
        <taxon>Tracheophyta</taxon>
        <taxon>Spermatophyta</taxon>
        <taxon>Magnoliopsida</taxon>
        <taxon>eudicotyledons</taxon>
        <taxon>Gunneridae</taxon>
        <taxon>Pentapetalae</taxon>
        <taxon>Caryophyllales</taxon>
        <taxon>Cactineae</taxon>
        <taxon>Cactaceae</taxon>
        <taxon>Cactoideae</taxon>
        <taxon>Echinocereeae</taxon>
        <taxon>Carnegiea</taxon>
    </lineage>
</organism>
<evidence type="ECO:0000256" key="1">
    <source>
        <dbReference type="SAM" id="MobiDB-lite"/>
    </source>
</evidence>
<comment type="caution">
    <text evidence="2">The sequence shown here is derived from an EMBL/GenBank/DDBJ whole genome shotgun (WGS) entry which is preliminary data.</text>
</comment>
<evidence type="ECO:0000313" key="3">
    <source>
        <dbReference type="Proteomes" id="UP001153076"/>
    </source>
</evidence>
<feature type="region of interest" description="Disordered" evidence="1">
    <location>
        <begin position="74"/>
        <end position="93"/>
    </location>
</feature>
<name>A0A9Q1KT23_9CARY</name>
<sequence length="256" mass="28893">MSTKLNNSLNASSYVKKLQKQPPTNHPHSAKKINAEAKGITVSTPLSSRGQNKASASEGIATNTDARSLASLISGQQSPSTDVISRPQSTQSQIPVEIHAKPAHVGQKNASIRKPHINFSKVSQTSESKPKQTQIARKTAKQELRNLDKQIYNKWSPQTIFSHINYKAKRRLQSYLQMRMTAQKILQRPTKIEKQKPHTEDEMYLKQKLMTKALFKLNISIGILNFAIDQGSIEQVKKLQVLRQYCKHAAQHRPKR</sequence>
<feature type="region of interest" description="Disordered" evidence="1">
    <location>
        <begin position="103"/>
        <end position="134"/>
    </location>
</feature>
<feature type="compositionally biased region" description="Polar residues" evidence="1">
    <location>
        <begin position="1"/>
        <end position="13"/>
    </location>
</feature>
<gene>
    <name evidence="2" type="ORF">Cgig2_022002</name>
</gene>
<feature type="compositionally biased region" description="Polar residues" evidence="1">
    <location>
        <begin position="41"/>
        <end position="62"/>
    </location>
</feature>
<proteinExistence type="predicted"/>